<name>A0ABT8JD23_9BACL</name>
<accession>A0ABT8JD23</accession>
<dbReference type="Pfam" id="PF12671">
    <property type="entry name" value="Amidase_6"/>
    <property type="match status" value="1"/>
</dbReference>
<gene>
    <name evidence="3" type="ORF">P5G61_16850</name>
</gene>
<keyword evidence="1" id="KW-0732">Signal</keyword>
<evidence type="ECO:0000256" key="1">
    <source>
        <dbReference type="SAM" id="SignalP"/>
    </source>
</evidence>
<protein>
    <submittedName>
        <fullName evidence="3">Amidase domain-containing protein</fullName>
    </submittedName>
</protein>
<feature type="chain" id="PRO_5045959165" evidence="1">
    <location>
        <begin position="29"/>
        <end position="369"/>
    </location>
</feature>
<comment type="caution">
    <text evidence="3">The sequence shown here is derived from an EMBL/GenBank/DDBJ whole genome shotgun (WGS) entry which is preliminary data.</text>
</comment>
<organism evidence="3 4">
    <name type="scientific">Paenibacillus vandeheii</name>
    <dbReference type="NCBI Taxonomy" id="3035917"/>
    <lineage>
        <taxon>Bacteria</taxon>
        <taxon>Bacillati</taxon>
        <taxon>Bacillota</taxon>
        <taxon>Bacilli</taxon>
        <taxon>Bacillales</taxon>
        <taxon>Paenibacillaceae</taxon>
        <taxon>Paenibacillus</taxon>
    </lineage>
</organism>
<keyword evidence="4" id="KW-1185">Reference proteome</keyword>
<feature type="signal peptide" evidence="1">
    <location>
        <begin position="1"/>
        <end position="28"/>
    </location>
</feature>
<reference evidence="3" key="1">
    <citation type="submission" date="2023-03" db="EMBL/GenBank/DDBJ databases">
        <title>MT1 and MT2 Draft Genomes of Novel Species.</title>
        <authorList>
            <person name="Venkateswaran K."/>
        </authorList>
    </citation>
    <scope>NUCLEOTIDE SEQUENCE</scope>
    <source>
        <strain evidence="3">F6_3S_P_1C</strain>
    </source>
</reference>
<evidence type="ECO:0000259" key="2">
    <source>
        <dbReference type="Pfam" id="PF12671"/>
    </source>
</evidence>
<sequence>MNLLNFKKTWLIFGTLALSFSLMGSASAETNPETTMDLQVQQSDIRYYETLSDSPEEEKKKGLLEHKEAIELVTQHMKKHDSLIEVDFDNVDYQKYVISLAFAFDFNDEDNKKVVNFAKFMDWYENYGKNEKIKDYEKKLSQRAQLSTEEIIDLDGLLPIQDNAPTTVDDGLISTTSSPEEETASTFAVSANGYNNIAARDYAYNWWNGRNTVYSTYYAEKVGGCNVSDGQTCWNKWNDCANFVSQALYAGGMKFKYGASFTSDESWNFGSLIPSHTWGGAHNFYKHWKTRAGVASTVSDLQTGDAVSLNTDTDADIDHTVIITKNTGNSSANKYITQHSWDHKEERTLADMFSEGYGVYGYEIDKATN</sequence>
<proteinExistence type="predicted"/>
<evidence type="ECO:0000313" key="4">
    <source>
        <dbReference type="Proteomes" id="UP001174205"/>
    </source>
</evidence>
<evidence type="ECO:0000313" key="3">
    <source>
        <dbReference type="EMBL" id="MDN4602910.1"/>
    </source>
</evidence>
<feature type="domain" description="Putative amidase" evidence="2">
    <location>
        <begin position="194"/>
        <end position="345"/>
    </location>
</feature>
<dbReference type="EMBL" id="JAROCD010000008">
    <property type="protein sequence ID" value="MDN4602910.1"/>
    <property type="molecule type" value="Genomic_DNA"/>
</dbReference>
<dbReference type="Proteomes" id="UP001174205">
    <property type="component" value="Unassembled WGS sequence"/>
</dbReference>
<dbReference type="InterPro" id="IPR024301">
    <property type="entry name" value="Amidase_6"/>
</dbReference>